<dbReference type="Pfam" id="PF00293">
    <property type="entry name" value="NUDIX"/>
    <property type="match status" value="1"/>
</dbReference>
<dbReference type="EnsemblBacteria" id="ABY36865">
    <property type="protein sequence ID" value="ABY36865"/>
    <property type="gene ID" value="Caur_3683"/>
</dbReference>
<dbReference type="HOGENOM" id="CLU_136818_0_0_0"/>
<dbReference type="PRINTS" id="PR00502">
    <property type="entry name" value="NUDIXFAMILY"/>
</dbReference>
<keyword evidence="3" id="KW-0460">Magnesium</keyword>
<reference evidence="7" key="1">
    <citation type="journal article" date="2011" name="BMC Genomics">
        <title>Complete genome sequence of the filamentous anoxygenic phototrophic bacterium Chloroflexus aurantiacus.</title>
        <authorList>
            <person name="Tang K.H."/>
            <person name="Barry K."/>
            <person name="Chertkov O."/>
            <person name="Dalin E."/>
            <person name="Han C.S."/>
            <person name="Hauser L.J."/>
            <person name="Honchak B.M."/>
            <person name="Karbach L.E."/>
            <person name="Land M.L."/>
            <person name="Lapidus A."/>
            <person name="Larimer F.W."/>
            <person name="Mikhailova N."/>
            <person name="Pitluck S."/>
            <person name="Pierson B.K."/>
            <person name="Blankenship R.E."/>
        </authorList>
    </citation>
    <scope>NUCLEOTIDE SEQUENCE [LARGE SCALE GENOMIC DNA]</scope>
    <source>
        <strain evidence="7">ATCC 29366 / DSM 635 / J-10-fl</strain>
    </source>
</reference>
<dbReference type="Gene3D" id="3.90.79.10">
    <property type="entry name" value="Nucleoside Triphosphate Pyrophosphohydrolase"/>
    <property type="match status" value="1"/>
</dbReference>
<dbReference type="InterPro" id="IPR000086">
    <property type="entry name" value="NUDIX_hydrolase_dom"/>
</dbReference>
<dbReference type="AlphaFoldDB" id="A9WB72"/>
<dbReference type="SUPFAM" id="SSF55811">
    <property type="entry name" value="Nudix"/>
    <property type="match status" value="1"/>
</dbReference>
<dbReference type="RefSeq" id="WP_012259518.1">
    <property type="nucleotide sequence ID" value="NC_010175.1"/>
</dbReference>
<dbReference type="KEGG" id="cau:Caur_3683"/>
<dbReference type="InParanoid" id="A9WB72"/>
<dbReference type="InterPro" id="IPR015797">
    <property type="entry name" value="NUDIX_hydrolase-like_dom_sf"/>
</dbReference>
<evidence type="ECO:0000256" key="4">
    <source>
        <dbReference type="RuleBase" id="RU003476"/>
    </source>
</evidence>
<keyword evidence="7" id="KW-1185">Reference proteome</keyword>
<comment type="cofactor">
    <cofactor evidence="1">
        <name>Mg(2+)</name>
        <dbReference type="ChEBI" id="CHEBI:18420"/>
    </cofactor>
</comment>
<protein>
    <submittedName>
        <fullName evidence="6">NUDIX hydrolase</fullName>
    </submittedName>
</protein>
<dbReference type="EMBL" id="CP000909">
    <property type="protein sequence ID" value="ABY36865.1"/>
    <property type="molecule type" value="Genomic_DNA"/>
</dbReference>
<organism evidence="6 7">
    <name type="scientific">Chloroflexus aurantiacus (strain ATCC 29366 / DSM 635 / J-10-fl)</name>
    <dbReference type="NCBI Taxonomy" id="324602"/>
    <lineage>
        <taxon>Bacteria</taxon>
        <taxon>Bacillati</taxon>
        <taxon>Chloroflexota</taxon>
        <taxon>Chloroflexia</taxon>
        <taxon>Chloroflexales</taxon>
        <taxon>Chloroflexineae</taxon>
        <taxon>Chloroflexaceae</taxon>
        <taxon>Chloroflexus</taxon>
    </lineage>
</organism>
<evidence type="ECO:0000259" key="5">
    <source>
        <dbReference type="PROSITE" id="PS51462"/>
    </source>
</evidence>
<dbReference type="PATRIC" id="fig|324602.8.peg.4140"/>
<sequence length="169" mass="19072">MYRQHSFCSFCGHPFAEHQPWPRLCANCGSTTYRNPLPVVLLLQPVDDGLLLIRRAAYPRRGQLALPGGFIEMGERWQDAAARELHEEAGVEVDPALISDFAVRSTSDGYLLVFGLGPLLRSEDLPRFLPNSEAAERVIVTAPIELAFPLHTEMVARFFTQLRQWRPLT</sequence>
<proteinExistence type="inferred from homology"/>
<evidence type="ECO:0000313" key="6">
    <source>
        <dbReference type="EMBL" id="ABY36865.1"/>
    </source>
</evidence>
<evidence type="ECO:0000256" key="2">
    <source>
        <dbReference type="ARBA" id="ARBA00022801"/>
    </source>
</evidence>
<dbReference type="InterPro" id="IPR020084">
    <property type="entry name" value="NUDIX_hydrolase_CS"/>
</dbReference>
<dbReference type="PANTHER" id="PTHR43222:SF12">
    <property type="entry name" value="NUDIX HYDROLASE"/>
    <property type="match status" value="1"/>
</dbReference>
<accession>A9WB72</accession>
<evidence type="ECO:0000256" key="1">
    <source>
        <dbReference type="ARBA" id="ARBA00001946"/>
    </source>
</evidence>
<feature type="domain" description="Nudix hydrolase" evidence="5">
    <location>
        <begin position="33"/>
        <end position="163"/>
    </location>
</feature>
<evidence type="ECO:0000313" key="7">
    <source>
        <dbReference type="Proteomes" id="UP000002008"/>
    </source>
</evidence>
<keyword evidence="2 4" id="KW-0378">Hydrolase</keyword>
<dbReference type="PANTHER" id="PTHR43222">
    <property type="entry name" value="NUDIX HYDROLASE 23"/>
    <property type="match status" value="1"/>
</dbReference>
<dbReference type="eggNOG" id="COG1051">
    <property type="taxonomic scope" value="Bacteria"/>
</dbReference>
<dbReference type="GO" id="GO:0016462">
    <property type="term" value="F:pyrophosphatase activity"/>
    <property type="evidence" value="ECO:0000318"/>
    <property type="project" value="GO_Central"/>
</dbReference>
<dbReference type="PROSITE" id="PS00893">
    <property type="entry name" value="NUDIX_BOX"/>
    <property type="match status" value="1"/>
</dbReference>
<dbReference type="PROSITE" id="PS51462">
    <property type="entry name" value="NUDIX"/>
    <property type="match status" value="1"/>
</dbReference>
<dbReference type="InterPro" id="IPR020476">
    <property type="entry name" value="Nudix_hydrolase"/>
</dbReference>
<dbReference type="CDD" id="cd04674">
    <property type="entry name" value="NUDIX_Hydrolase"/>
    <property type="match status" value="1"/>
</dbReference>
<comment type="similarity">
    <text evidence="4">Belongs to the Nudix hydrolase family.</text>
</comment>
<dbReference type="Proteomes" id="UP000002008">
    <property type="component" value="Chromosome"/>
</dbReference>
<name>A9WB72_CHLAA</name>
<gene>
    <name evidence="6" type="ordered locus">Caur_3683</name>
</gene>
<evidence type="ECO:0000256" key="3">
    <source>
        <dbReference type="ARBA" id="ARBA00022842"/>
    </source>
</evidence>